<protein>
    <submittedName>
        <fullName evidence="2">Kinase-like domain-containing protein</fullName>
    </submittedName>
</protein>
<gene>
    <name evidence="2" type="ORF">C2G38_2268665</name>
</gene>
<dbReference type="InterPro" id="IPR051681">
    <property type="entry name" value="Ser/Thr_Kinases-Pseudokinases"/>
</dbReference>
<keyword evidence="2" id="KW-0808">Transferase</keyword>
<dbReference type="InterPro" id="IPR000719">
    <property type="entry name" value="Prot_kinase_dom"/>
</dbReference>
<evidence type="ECO:0000313" key="2">
    <source>
        <dbReference type="EMBL" id="RIB09157.1"/>
    </source>
</evidence>
<dbReference type="GO" id="GO:0005524">
    <property type="term" value="F:ATP binding"/>
    <property type="evidence" value="ECO:0007669"/>
    <property type="project" value="InterPro"/>
</dbReference>
<keyword evidence="3" id="KW-1185">Reference proteome</keyword>
<evidence type="ECO:0000313" key="3">
    <source>
        <dbReference type="Proteomes" id="UP000266673"/>
    </source>
</evidence>
<dbReference type="InterPro" id="IPR011009">
    <property type="entry name" value="Kinase-like_dom_sf"/>
</dbReference>
<dbReference type="SUPFAM" id="SSF56112">
    <property type="entry name" value="Protein kinase-like (PK-like)"/>
    <property type="match status" value="1"/>
</dbReference>
<dbReference type="Gene3D" id="1.10.510.10">
    <property type="entry name" value="Transferase(Phosphotransferase) domain 1"/>
    <property type="match status" value="2"/>
</dbReference>
<dbReference type="EMBL" id="QKWP01001408">
    <property type="protein sequence ID" value="RIB09157.1"/>
    <property type="molecule type" value="Genomic_DNA"/>
</dbReference>
<dbReference type="GO" id="GO:0004674">
    <property type="term" value="F:protein serine/threonine kinase activity"/>
    <property type="evidence" value="ECO:0007669"/>
    <property type="project" value="TreeGrafter"/>
</dbReference>
<dbReference type="STRING" id="44941.A0A397UJ65"/>
<name>A0A397UJ65_9GLOM</name>
<proteinExistence type="predicted"/>
<comment type="caution">
    <text evidence="2">The sequence shown here is derived from an EMBL/GenBank/DDBJ whole genome shotgun (WGS) entry which is preliminary data.</text>
</comment>
<dbReference type="PANTHER" id="PTHR44329">
    <property type="entry name" value="SERINE/THREONINE-PROTEIN KINASE TNNI3K-RELATED"/>
    <property type="match status" value="1"/>
</dbReference>
<dbReference type="AlphaFoldDB" id="A0A397UJ65"/>
<dbReference type="PROSITE" id="PS50011">
    <property type="entry name" value="PROTEIN_KINASE_DOM"/>
    <property type="match status" value="1"/>
</dbReference>
<evidence type="ECO:0000259" key="1">
    <source>
        <dbReference type="PROSITE" id="PS50011"/>
    </source>
</evidence>
<sequence length="346" mass="39718">MFIYRTAGLKAARYSTFPIFGNLGCILPRDSVGNGRNGELVWFHAARAATANGKCSNPDHKYNTSPAWCQKCKETKGWTSGDNDIDKCIRELQLEATQYEDVIEWIPFNKLDNIIKIGVGVYKSYKRSRENQFTVALKTLSDLNFLEEFKNHTRCRINGSKLEIYGLTGKEENGKMQYLMVFQYANKGNLREFLKSDFKKFTWEIKLWQLVDASLDLAQIHEEGYTHNDFHSGLGLSKKKNEKTSEIYGVMPYIAPEILLGGEYSPEADIYSFGVNMAEMTNLQRPFEDDEFDTFLALKICDKSLQPEFAIGTPICYIDLAKQCLNSDPKKTTYCKKHFYKSFLLE</sequence>
<accession>A0A397UJ65</accession>
<dbReference type="Pfam" id="PF00069">
    <property type="entry name" value="Pkinase"/>
    <property type="match status" value="1"/>
</dbReference>
<keyword evidence="2" id="KW-0418">Kinase</keyword>
<feature type="domain" description="Protein kinase" evidence="1">
    <location>
        <begin position="111"/>
        <end position="344"/>
    </location>
</feature>
<organism evidence="2 3">
    <name type="scientific">Gigaspora rosea</name>
    <dbReference type="NCBI Taxonomy" id="44941"/>
    <lineage>
        <taxon>Eukaryota</taxon>
        <taxon>Fungi</taxon>
        <taxon>Fungi incertae sedis</taxon>
        <taxon>Mucoromycota</taxon>
        <taxon>Glomeromycotina</taxon>
        <taxon>Glomeromycetes</taxon>
        <taxon>Diversisporales</taxon>
        <taxon>Gigasporaceae</taxon>
        <taxon>Gigaspora</taxon>
    </lineage>
</organism>
<reference evidence="2 3" key="1">
    <citation type="submission" date="2018-06" db="EMBL/GenBank/DDBJ databases">
        <title>Comparative genomics reveals the genomic features of Rhizophagus irregularis, R. cerebriforme, R. diaphanum and Gigaspora rosea, and their symbiotic lifestyle signature.</title>
        <authorList>
            <person name="Morin E."/>
            <person name="San Clemente H."/>
            <person name="Chen E.C.H."/>
            <person name="De La Providencia I."/>
            <person name="Hainaut M."/>
            <person name="Kuo A."/>
            <person name="Kohler A."/>
            <person name="Murat C."/>
            <person name="Tang N."/>
            <person name="Roy S."/>
            <person name="Loubradou J."/>
            <person name="Henrissat B."/>
            <person name="Grigoriev I.V."/>
            <person name="Corradi N."/>
            <person name="Roux C."/>
            <person name="Martin F.M."/>
        </authorList>
    </citation>
    <scope>NUCLEOTIDE SEQUENCE [LARGE SCALE GENOMIC DNA]</scope>
    <source>
        <strain evidence="2 3">DAOM 194757</strain>
    </source>
</reference>
<dbReference type="Proteomes" id="UP000266673">
    <property type="component" value="Unassembled WGS sequence"/>
</dbReference>